<reference evidence="8" key="1">
    <citation type="journal article" date="2019" name="Int. J. Syst. Evol. Microbiol.">
        <title>The Global Catalogue of Microorganisms (GCM) 10K type strain sequencing project: providing services to taxonomists for standard genome sequencing and annotation.</title>
        <authorList>
            <consortium name="The Broad Institute Genomics Platform"/>
            <consortium name="The Broad Institute Genome Sequencing Center for Infectious Disease"/>
            <person name="Wu L."/>
            <person name="Ma J."/>
        </authorList>
    </citation>
    <scope>NUCLEOTIDE SEQUENCE [LARGE SCALE GENOMIC DNA]</scope>
    <source>
        <strain evidence="8">ICMP 19430</strain>
    </source>
</reference>
<feature type="transmembrane region" description="Helical" evidence="6">
    <location>
        <begin position="6"/>
        <end position="27"/>
    </location>
</feature>
<dbReference type="InterPro" id="IPR001123">
    <property type="entry name" value="LeuE-type"/>
</dbReference>
<dbReference type="PANTHER" id="PTHR30086">
    <property type="entry name" value="ARGININE EXPORTER PROTEIN ARGO"/>
    <property type="match status" value="1"/>
</dbReference>
<dbReference type="Proteomes" id="UP001596484">
    <property type="component" value="Unassembled WGS sequence"/>
</dbReference>
<comment type="subcellular location">
    <subcellularLocation>
        <location evidence="1">Cell membrane</location>
        <topology evidence="1">Multi-pass membrane protein</topology>
    </subcellularLocation>
</comment>
<feature type="transmembrane region" description="Helical" evidence="6">
    <location>
        <begin position="142"/>
        <end position="164"/>
    </location>
</feature>
<comment type="caution">
    <text evidence="7">The sequence shown here is derived from an EMBL/GenBank/DDBJ whole genome shotgun (WGS) entry which is preliminary data.</text>
</comment>
<evidence type="ECO:0000256" key="5">
    <source>
        <dbReference type="ARBA" id="ARBA00023136"/>
    </source>
</evidence>
<dbReference type="RefSeq" id="WP_378400690.1">
    <property type="nucleotide sequence ID" value="NZ_JBHTCS010000001.1"/>
</dbReference>
<feature type="transmembrane region" description="Helical" evidence="6">
    <location>
        <begin position="185"/>
        <end position="202"/>
    </location>
</feature>
<keyword evidence="2" id="KW-1003">Cell membrane</keyword>
<evidence type="ECO:0000256" key="4">
    <source>
        <dbReference type="ARBA" id="ARBA00022989"/>
    </source>
</evidence>
<feature type="transmembrane region" description="Helical" evidence="6">
    <location>
        <begin position="102"/>
        <end position="122"/>
    </location>
</feature>
<evidence type="ECO:0000256" key="1">
    <source>
        <dbReference type="ARBA" id="ARBA00004651"/>
    </source>
</evidence>
<dbReference type="EMBL" id="JBHTCS010000001">
    <property type="protein sequence ID" value="MFC7446486.1"/>
    <property type="molecule type" value="Genomic_DNA"/>
</dbReference>
<dbReference type="PANTHER" id="PTHR30086:SF20">
    <property type="entry name" value="ARGININE EXPORTER PROTEIN ARGO-RELATED"/>
    <property type="match status" value="1"/>
</dbReference>
<organism evidence="7 8">
    <name type="scientific">Rhodococcus daqingensis</name>
    <dbReference type="NCBI Taxonomy" id="2479363"/>
    <lineage>
        <taxon>Bacteria</taxon>
        <taxon>Bacillati</taxon>
        <taxon>Actinomycetota</taxon>
        <taxon>Actinomycetes</taxon>
        <taxon>Mycobacteriales</taxon>
        <taxon>Nocardiaceae</taxon>
        <taxon>Rhodococcus</taxon>
    </lineage>
</organism>
<keyword evidence="3 6" id="KW-0812">Transmembrane</keyword>
<keyword evidence="5 6" id="KW-0472">Membrane</keyword>
<protein>
    <submittedName>
        <fullName evidence="7">LysE family translocator</fullName>
    </submittedName>
</protein>
<proteinExistence type="predicted"/>
<keyword evidence="4 6" id="KW-1133">Transmembrane helix</keyword>
<dbReference type="Pfam" id="PF01810">
    <property type="entry name" value="LysE"/>
    <property type="match status" value="1"/>
</dbReference>
<feature type="transmembrane region" description="Helical" evidence="6">
    <location>
        <begin position="39"/>
        <end position="61"/>
    </location>
</feature>
<dbReference type="PIRSF" id="PIRSF006324">
    <property type="entry name" value="LeuE"/>
    <property type="match status" value="1"/>
</dbReference>
<evidence type="ECO:0000256" key="2">
    <source>
        <dbReference type="ARBA" id="ARBA00022475"/>
    </source>
</evidence>
<evidence type="ECO:0000313" key="7">
    <source>
        <dbReference type="EMBL" id="MFC7446486.1"/>
    </source>
</evidence>
<evidence type="ECO:0000256" key="3">
    <source>
        <dbReference type="ARBA" id="ARBA00022692"/>
    </source>
</evidence>
<evidence type="ECO:0000313" key="8">
    <source>
        <dbReference type="Proteomes" id="UP001596484"/>
    </source>
</evidence>
<keyword evidence="8" id="KW-1185">Reference proteome</keyword>
<evidence type="ECO:0000256" key="6">
    <source>
        <dbReference type="SAM" id="Phobius"/>
    </source>
</evidence>
<sequence length="203" mass="21238">MLVTFLAFVGSATLIVLLPGPDTLVVVRAILRGGRRQGILTAAGNLVGLTIWVSAAALGIAALLRASEVGYDALRIVGAAYLVFLGIQAWRSRGSVATDQDVAGAGLLGSGFRAGILTNLLNPKVGVFFVTFLPGFVPEGSSVGWLTVAFGATFVLLTALYWLLLLALAGKVTDWMNTPRIRRRLDVATAGVLVAFGVRLATE</sequence>
<gene>
    <name evidence="7" type="ORF">ACFQS9_01135</name>
</gene>
<name>A0ABW2RS38_9NOCA</name>
<feature type="transmembrane region" description="Helical" evidence="6">
    <location>
        <begin position="73"/>
        <end position="90"/>
    </location>
</feature>
<accession>A0ABW2RS38</accession>